<feature type="transmembrane region" description="Helical" evidence="7">
    <location>
        <begin position="14"/>
        <end position="33"/>
    </location>
</feature>
<organism evidence="8 9">
    <name type="scientific">Wickerhamiella sorbophila</name>
    <dbReference type="NCBI Taxonomy" id="45607"/>
    <lineage>
        <taxon>Eukaryota</taxon>
        <taxon>Fungi</taxon>
        <taxon>Dikarya</taxon>
        <taxon>Ascomycota</taxon>
        <taxon>Saccharomycotina</taxon>
        <taxon>Dipodascomycetes</taxon>
        <taxon>Dipodascales</taxon>
        <taxon>Trichomonascaceae</taxon>
        <taxon>Wickerhamiella</taxon>
    </lineage>
</organism>
<dbReference type="Pfam" id="PF01679">
    <property type="entry name" value="Pmp3"/>
    <property type="match status" value="1"/>
</dbReference>
<evidence type="ECO:0000256" key="5">
    <source>
        <dbReference type="ARBA" id="ARBA00023136"/>
    </source>
</evidence>
<evidence type="ECO:0000256" key="4">
    <source>
        <dbReference type="ARBA" id="ARBA00022989"/>
    </source>
</evidence>
<evidence type="ECO:0008006" key="10">
    <source>
        <dbReference type="Google" id="ProtNLM"/>
    </source>
</evidence>
<gene>
    <name evidence="8" type="ORF">B9G98_01499</name>
</gene>
<sequence length="166" mass="18190">MTEPTSFAQKAKDILFIALVFILPTIPVGYRYGVRSTDFWISLVLLIVFPIFSVVHGIYVLMLHPRPAAHEGYVPIDEESQAGSCCNANEQPQCPDCGDCCATQTTPLVKPMVQRPKASEQAVEEPVQEHVQGPVQGTSDSPPYNPPAYTETNHSATFDNKVQSAN</sequence>
<evidence type="ECO:0000256" key="7">
    <source>
        <dbReference type="SAM" id="Phobius"/>
    </source>
</evidence>
<evidence type="ECO:0000256" key="3">
    <source>
        <dbReference type="ARBA" id="ARBA00022692"/>
    </source>
</evidence>
<comment type="similarity">
    <text evidence="2">Belongs to the UPF0057 (PMP3) family.</text>
</comment>
<feature type="transmembrane region" description="Helical" evidence="7">
    <location>
        <begin position="39"/>
        <end position="61"/>
    </location>
</feature>
<evidence type="ECO:0000313" key="8">
    <source>
        <dbReference type="EMBL" id="PRT53879.1"/>
    </source>
</evidence>
<evidence type="ECO:0000313" key="9">
    <source>
        <dbReference type="Proteomes" id="UP000238350"/>
    </source>
</evidence>
<dbReference type="Proteomes" id="UP000238350">
    <property type="component" value="Unassembled WGS sequence"/>
</dbReference>
<evidence type="ECO:0000256" key="1">
    <source>
        <dbReference type="ARBA" id="ARBA00004370"/>
    </source>
</evidence>
<evidence type="ECO:0000256" key="6">
    <source>
        <dbReference type="SAM" id="MobiDB-lite"/>
    </source>
</evidence>
<keyword evidence="3 7" id="KW-0812">Transmembrane</keyword>
<feature type="region of interest" description="Disordered" evidence="6">
    <location>
        <begin position="112"/>
        <end position="166"/>
    </location>
</feature>
<keyword evidence="5 7" id="KW-0472">Membrane</keyword>
<proteinExistence type="inferred from homology"/>
<comment type="caution">
    <text evidence="8">The sequence shown here is derived from an EMBL/GenBank/DDBJ whole genome shotgun (WGS) entry which is preliminary data.</text>
</comment>
<accession>A0A2T0FFZ6</accession>
<dbReference type="AlphaFoldDB" id="A0A2T0FFZ6"/>
<dbReference type="GO" id="GO:0016020">
    <property type="term" value="C:membrane"/>
    <property type="evidence" value="ECO:0007669"/>
    <property type="project" value="UniProtKB-SubCell"/>
</dbReference>
<keyword evidence="4 7" id="KW-1133">Transmembrane helix</keyword>
<keyword evidence="9" id="KW-1185">Reference proteome</keyword>
<name>A0A2T0FFZ6_9ASCO</name>
<dbReference type="InterPro" id="IPR000612">
    <property type="entry name" value="PMP3"/>
</dbReference>
<comment type="subcellular location">
    <subcellularLocation>
        <location evidence="1">Membrane</location>
    </subcellularLocation>
</comment>
<evidence type="ECO:0000256" key="2">
    <source>
        <dbReference type="ARBA" id="ARBA00009530"/>
    </source>
</evidence>
<dbReference type="RefSeq" id="XP_024663825.1">
    <property type="nucleotide sequence ID" value="XM_024808057.1"/>
</dbReference>
<dbReference type="EMBL" id="NDIQ01000001">
    <property type="protein sequence ID" value="PRT53879.1"/>
    <property type="molecule type" value="Genomic_DNA"/>
</dbReference>
<dbReference type="OrthoDB" id="2802411at2759"/>
<reference evidence="8 9" key="1">
    <citation type="submission" date="2017-04" db="EMBL/GenBank/DDBJ databases">
        <title>Genome sequencing of [Candida] sorbophila.</title>
        <authorList>
            <person name="Ahn J.O."/>
        </authorList>
    </citation>
    <scope>NUCLEOTIDE SEQUENCE [LARGE SCALE GENOMIC DNA]</scope>
    <source>
        <strain evidence="8 9">DS02</strain>
    </source>
</reference>
<protein>
    <recommendedName>
        <fullName evidence="10">Plasma membrane proteolipid 3</fullName>
    </recommendedName>
</protein>
<feature type="compositionally biased region" description="Polar residues" evidence="6">
    <location>
        <begin position="150"/>
        <end position="166"/>
    </location>
</feature>
<dbReference type="GeneID" id="36515248"/>